<comment type="caution">
    <text evidence="3">The sequence shown here is derived from an EMBL/GenBank/DDBJ whole genome shotgun (WGS) entry which is preliminary data.</text>
</comment>
<dbReference type="RefSeq" id="WP_340469259.1">
    <property type="nucleotide sequence ID" value="NZ_JBANBB010000001.1"/>
</dbReference>
<dbReference type="GO" id="GO:0016746">
    <property type="term" value="F:acyltransferase activity"/>
    <property type="evidence" value="ECO:0007669"/>
    <property type="project" value="UniProtKB-KW"/>
</dbReference>
<dbReference type="Gene3D" id="3.40.630.120">
    <property type="match status" value="1"/>
</dbReference>
<dbReference type="Pfam" id="PF18164">
    <property type="entry name" value="GNAT_C"/>
    <property type="match status" value="1"/>
</dbReference>
<dbReference type="InterPro" id="IPR041644">
    <property type="entry name" value="GNAT_C"/>
</dbReference>
<keyword evidence="3" id="KW-0012">Acyltransferase</keyword>
<sequence length="309" mass="34707">MKVFNPPFARPLTEAEVARLCGDGTRAATDALAADIGLAPDLVGLIHEAGRDLDLSSLMPQLEGIFIPERWQESVDRLTLRTRRDQSGMTILAIYLRCLNVTRRRYADFGLPDRTFRDTMGFFPRMLEAYRSAHGRVWFDEANWAVRQVSLTLLRIDELEFEFIGGDSPRVDLHIPSDASLEAADLARTFAAFRTFLKDHCPAWTEAAVHCESWLLDPGLDELLPQRSRIRVFRGLFHVEGLQWADDFREWTAGRTDLADADLPERTSLQRAIKRHLLAGGRMGVGKGVLIPQAVSALDGRGDLARPAQ</sequence>
<name>A0ABU8ZP40_9BIFI</name>
<dbReference type="EMBL" id="JBANBB010000001">
    <property type="protein sequence ID" value="MEK0306709.1"/>
    <property type="molecule type" value="Genomic_DNA"/>
</dbReference>
<evidence type="ECO:0000313" key="4">
    <source>
        <dbReference type="Proteomes" id="UP001373159"/>
    </source>
</evidence>
<dbReference type="InterPro" id="IPR041273">
    <property type="entry name" value="NAT_N"/>
</dbReference>
<accession>A0ABU8ZP40</accession>
<reference evidence="3 4" key="1">
    <citation type="submission" date="2024-02" db="EMBL/GenBank/DDBJ databases">
        <title>Bifidobacterium honeyensis sp. nov., isolated from the comb honey.</title>
        <authorList>
            <person name="Liu W."/>
            <person name="Li Y."/>
        </authorList>
    </citation>
    <scope>NUCLEOTIDE SEQUENCE [LARGE SCALE GENOMIC DNA]</scope>
    <source>
        <strain evidence="3 4">IMAU50988</strain>
    </source>
</reference>
<evidence type="ECO:0000313" key="3">
    <source>
        <dbReference type="EMBL" id="MEK0306709.1"/>
    </source>
</evidence>
<keyword evidence="3" id="KW-0808">Transferase</keyword>
<proteinExistence type="predicted"/>
<evidence type="ECO:0000259" key="1">
    <source>
        <dbReference type="Pfam" id="PF18082"/>
    </source>
</evidence>
<feature type="domain" description="GNAT-like C-terminal" evidence="2">
    <location>
        <begin position="168"/>
        <end position="290"/>
    </location>
</feature>
<protein>
    <submittedName>
        <fullName evidence="3">Acyltransferase domain-containing protein</fullName>
    </submittedName>
</protein>
<organism evidence="3 4">
    <name type="scientific">Bifidobacterium favimelis</name>
    <dbReference type="NCBI Taxonomy" id="3122979"/>
    <lineage>
        <taxon>Bacteria</taxon>
        <taxon>Bacillati</taxon>
        <taxon>Actinomycetota</taxon>
        <taxon>Actinomycetes</taxon>
        <taxon>Bifidobacteriales</taxon>
        <taxon>Bifidobacteriaceae</taxon>
        <taxon>Bifidobacterium</taxon>
    </lineage>
</organism>
<keyword evidence="4" id="KW-1185">Reference proteome</keyword>
<evidence type="ECO:0000259" key="2">
    <source>
        <dbReference type="Pfam" id="PF18164"/>
    </source>
</evidence>
<feature type="domain" description="N-acyltransferase N-terminal" evidence="1">
    <location>
        <begin position="40"/>
        <end position="150"/>
    </location>
</feature>
<gene>
    <name evidence="3" type="ORF">V8P97_04430</name>
</gene>
<dbReference type="Proteomes" id="UP001373159">
    <property type="component" value="Unassembled WGS sequence"/>
</dbReference>
<dbReference type="Pfam" id="PF18082">
    <property type="entry name" value="NAT_N"/>
    <property type="match status" value="1"/>
</dbReference>